<accession>A0A3S5BE17</accession>
<keyword evidence="1" id="KW-1133">Transmembrane helix</keyword>
<organism evidence="2 3">
    <name type="scientific">Protopolystoma xenopodis</name>
    <dbReference type="NCBI Taxonomy" id="117903"/>
    <lineage>
        <taxon>Eukaryota</taxon>
        <taxon>Metazoa</taxon>
        <taxon>Spiralia</taxon>
        <taxon>Lophotrochozoa</taxon>
        <taxon>Platyhelminthes</taxon>
        <taxon>Monogenea</taxon>
        <taxon>Polyopisthocotylea</taxon>
        <taxon>Polystomatidea</taxon>
        <taxon>Polystomatidae</taxon>
        <taxon>Protopolystoma</taxon>
    </lineage>
</organism>
<keyword evidence="1" id="KW-0472">Membrane</keyword>
<protein>
    <submittedName>
        <fullName evidence="2">Uncharacterized protein</fullName>
    </submittedName>
</protein>
<proteinExistence type="predicted"/>
<evidence type="ECO:0000313" key="3">
    <source>
        <dbReference type="Proteomes" id="UP000784294"/>
    </source>
</evidence>
<gene>
    <name evidence="2" type="ORF">PXEA_LOCUS37683</name>
</gene>
<comment type="caution">
    <text evidence="2">The sequence shown here is derived from an EMBL/GenBank/DDBJ whole genome shotgun (WGS) entry which is preliminary data.</text>
</comment>
<feature type="transmembrane region" description="Helical" evidence="1">
    <location>
        <begin position="38"/>
        <end position="60"/>
    </location>
</feature>
<evidence type="ECO:0000256" key="1">
    <source>
        <dbReference type="SAM" id="Phobius"/>
    </source>
</evidence>
<dbReference type="Proteomes" id="UP000784294">
    <property type="component" value="Unassembled WGS sequence"/>
</dbReference>
<keyword evidence="1" id="KW-0812">Transmembrane</keyword>
<dbReference type="EMBL" id="CAAALY010292621">
    <property type="protein sequence ID" value="VEL44243.1"/>
    <property type="molecule type" value="Genomic_DNA"/>
</dbReference>
<sequence length="128" mass="15541">MKFCNLEMMNSRHVYFGLSKIMLSRVLRLWERRIQTRFLGIVMRFLLVPTIFESLFNILIKIVCNSPNVLMSYFKEFNRQSLSLSSEGHIVNRHWLLKLYSRIRLFTVKYDIHGFKINLFSIFYVFYI</sequence>
<dbReference type="AlphaFoldDB" id="A0A3S5BE17"/>
<evidence type="ECO:0000313" key="2">
    <source>
        <dbReference type="EMBL" id="VEL44243.1"/>
    </source>
</evidence>
<keyword evidence="3" id="KW-1185">Reference proteome</keyword>
<name>A0A3S5BE17_9PLAT</name>
<reference evidence="2" key="1">
    <citation type="submission" date="2018-11" db="EMBL/GenBank/DDBJ databases">
        <authorList>
            <consortium name="Pathogen Informatics"/>
        </authorList>
    </citation>
    <scope>NUCLEOTIDE SEQUENCE</scope>
</reference>